<comment type="caution">
    <text evidence="3">The sequence shown here is derived from an EMBL/GenBank/DDBJ whole genome shotgun (WGS) entry which is preliminary data.</text>
</comment>
<feature type="region of interest" description="Disordered" evidence="2">
    <location>
        <begin position="729"/>
        <end position="826"/>
    </location>
</feature>
<dbReference type="InterPro" id="IPR038800">
    <property type="entry name" value="CCDC17"/>
</dbReference>
<accession>A0A8S1NJ03</accession>
<feature type="coiled-coil region" evidence="1">
    <location>
        <begin position="98"/>
        <end position="164"/>
    </location>
</feature>
<feature type="region of interest" description="Disordered" evidence="2">
    <location>
        <begin position="1343"/>
        <end position="1371"/>
    </location>
</feature>
<evidence type="ECO:0000313" key="3">
    <source>
        <dbReference type="EMBL" id="CAD8093157.1"/>
    </source>
</evidence>
<evidence type="ECO:0000313" key="4">
    <source>
        <dbReference type="Proteomes" id="UP000692954"/>
    </source>
</evidence>
<evidence type="ECO:0000256" key="1">
    <source>
        <dbReference type="SAM" id="Coils"/>
    </source>
</evidence>
<evidence type="ECO:0000256" key="2">
    <source>
        <dbReference type="SAM" id="MobiDB-lite"/>
    </source>
</evidence>
<feature type="compositionally biased region" description="Basic and acidic residues" evidence="2">
    <location>
        <begin position="1343"/>
        <end position="1354"/>
    </location>
</feature>
<feature type="compositionally biased region" description="Polar residues" evidence="2">
    <location>
        <begin position="1355"/>
        <end position="1371"/>
    </location>
</feature>
<organism evidence="3 4">
    <name type="scientific">Paramecium sonneborni</name>
    <dbReference type="NCBI Taxonomy" id="65129"/>
    <lineage>
        <taxon>Eukaryota</taxon>
        <taxon>Sar</taxon>
        <taxon>Alveolata</taxon>
        <taxon>Ciliophora</taxon>
        <taxon>Intramacronucleata</taxon>
        <taxon>Oligohymenophorea</taxon>
        <taxon>Peniculida</taxon>
        <taxon>Parameciidae</taxon>
        <taxon>Paramecium</taxon>
    </lineage>
</organism>
<name>A0A8S1NJ03_9CILI</name>
<gene>
    <name evidence="3" type="ORF">PSON_ATCC_30995.1.T0600124</name>
</gene>
<reference evidence="3" key="1">
    <citation type="submission" date="2021-01" db="EMBL/GenBank/DDBJ databases">
        <authorList>
            <consortium name="Genoscope - CEA"/>
            <person name="William W."/>
        </authorList>
    </citation>
    <scope>NUCLEOTIDE SEQUENCE</scope>
</reference>
<dbReference type="Proteomes" id="UP000692954">
    <property type="component" value="Unassembled WGS sequence"/>
</dbReference>
<keyword evidence="1" id="KW-0175">Coiled coil</keyword>
<proteinExistence type="predicted"/>
<dbReference type="OrthoDB" id="290149at2759"/>
<feature type="coiled-coil region" evidence="1">
    <location>
        <begin position="430"/>
        <end position="468"/>
    </location>
</feature>
<dbReference type="PANTHER" id="PTHR33820">
    <property type="entry name" value="COILED-COIL DOMAIN-CONTAINING PROTEIN 17"/>
    <property type="match status" value="1"/>
</dbReference>
<dbReference type="EMBL" id="CAJJDN010000060">
    <property type="protein sequence ID" value="CAD8093157.1"/>
    <property type="molecule type" value="Genomic_DNA"/>
</dbReference>
<keyword evidence="4" id="KW-1185">Reference proteome</keyword>
<dbReference type="PANTHER" id="PTHR33820:SF2">
    <property type="entry name" value="COILED-COIL DOMAIN-CONTAINING PROTEIN 17"/>
    <property type="match status" value="1"/>
</dbReference>
<protein>
    <submittedName>
        <fullName evidence="3">Uncharacterized protein</fullName>
    </submittedName>
</protein>
<sequence>MNQSTLQQSTALNSSQAQSHFSKIMDKTFLASEHDSKMRDVLQISYKDQHQSFKNEISMIQGAKDTITSGVYLSNLQKERADQFDVVLAQRKFLWKQEELLYQQIEDLKKTNKRYQDSVHHYGVGNNNLGIEVKKKYDQIQTKLNSVKEEKKELLKNFELIQQKQTSSRSKLSSVGQQIIENPQYKSMMDFINQQEKKVQAMKIEYNDPSSNQIIPFDKKLQQMAENTFEKQARFLYQGTKFEGNDQQKLAALSTLRNKIEQYIDERGLQGVILDMPFKLNLTKEQESAHKVEYNQTLSEIDKIRKDYIQSGGTDPNFLISVNNLERYYKNNHPIGKQEMPDKLKMNLEERGPITQNPIFQYLPQTFQKEILELENQAQIQREADLRNPNLNKDLLRGSFDVDDSSKADEMMLENLKQQEISIMLTGNMNEENKMKYDEIQRLKQIYEQKYLEKKVKEQLELKQVEEDVLNFKGRPQDKLNYLQYLQGQIGTMPLFYDPDGGFIVRIDFVNKLPIIYERVKISYGLFIKNLDEPHTTKTTQQYDSTQENVFQKKCIIQERFVERNHEIYKDTYLYLILWCYNQDYGNGVVPIQVGWTLHKVFDEENLISGCFLLPFYNASFTFDLFKQVEIQDIKLGIRISMPGDAVLDLDSKIINIVDYKLQPLHQKQEDIINLEKNFKFKEYRVFPMPKELLYIQCNKPELWKSELPPNVYKLMDFGFLNEQQAALKQQQQEYNERQENRLNRPRRRLFGKQGTITRQQDKKRTVLTFKQRLALKKGATTPNTNKSKSRDRESSLRPDSKADTSRQKVGEARNTQRVQEKEKSTIMTNKPRKLIFKLRSLSQLHAGSITSFNLKLALFQNIKLVEDDAKNMCVFNKELEPDEKGDNYFNYTETFTFDLNLTNYFQEQDQSDILNTYLFIALFKDQVELFGWHALQLFDFIDDQYKIKNGIYTENLYGPPGQAPPFNLNRTKKTNHQINFIIMQDDDRVLQLPTYDNYKLDQKLLTEEDKEQRKKLYSVANPKWNTQIRLDISLLKNFSQKEDFIMKTFVLEGENIIIDVLDRQCIRHDNLELFEGQEKGEMILNHTIILRIGTRYLIDTFTLTYKKLTYLFNFIYKNEIIGICQMNLFSSSGTINTGQQILYVHDLDKSGKIGKKTNRQMYFFIQEENLNLLDIEETPKYAQHIKDKQQNLQFDQNKGLVIEIDSLSDYVNQKPVDFTIQIYNGNEPAIDEDGIICAYTSSRKYQPQNQIVEIHGFAYFKLPLNQLQNNKSDLDKFYVFISFQDLGWISFQLFLNGQLNSSEFVGKLYQGEVPAPPVDYSTIKKINTKISYTCRFDYKPVQQHDEDPVEESRPQIQKSGTSKFQQSIPSEQVAKIASRRTMNSNDNTDKLIIILININGFLNQAFLIVKGILMMDSKPLLDKNGQACSFKTDKVNNVQKVAFFNKMKYPFLLDTTILNMESYIFISVLDESETVIAWFGRRLVSSVGKVIRGQSFEYLFAPPLMRPPLDKSKITTLQQSIQFEVK</sequence>
<feature type="compositionally biased region" description="Basic and acidic residues" evidence="2">
    <location>
        <begin position="789"/>
        <end position="812"/>
    </location>
</feature>